<keyword evidence="2" id="KW-1185">Reference proteome</keyword>
<dbReference type="EMBL" id="JBFNXX010000009">
    <property type="protein sequence ID" value="MEW9920513.1"/>
    <property type="molecule type" value="Genomic_DNA"/>
</dbReference>
<accession>A0ABV3RNG7</accession>
<evidence type="ECO:0008006" key="3">
    <source>
        <dbReference type="Google" id="ProtNLM"/>
    </source>
</evidence>
<comment type="caution">
    <text evidence="1">The sequence shown here is derived from an EMBL/GenBank/DDBJ whole genome shotgun (WGS) entry which is preliminary data.</text>
</comment>
<dbReference type="SUPFAM" id="SSF53756">
    <property type="entry name" value="UDP-Glycosyltransferase/glycogen phosphorylase"/>
    <property type="match status" value="1"/>
</dbReference>
<gene>
    <name evidence="1" type="ORF">AB2B41_12935</name>
</gene>
<sequence>MAEDATVHFYLEEPFRTSAARGEHNFINLVAYVLKAAGLHPVFEDLPIRGEPTTGFSLSHMVNPPNDRGLVFRRVYHYPFWQIEAVAQRWHWDVARATFDPDTASRDAPRFYSFWQKRLFGDAPNQAGRDGFVYVPLQGRLTEERLFQACSPMEMIEHCLALNPRRQIVATLHPNESYTRRELGQLETLARRHDRLRLDTGNMVSHLKGCDFVVTQNSGAAFSGFFFGKPALLFGQIDFHHIAVRADMDALGASFDEIARAAPPFDKYVWWFWQDQSINAGRDDARAKIADRLRRFGWPIP</sequence>
<dbReference type="RefSeq" id="WP_367878216.1">
    <property type="nucleotide sequence ID" value="NZ_JBFNXX010000009.1"/>
</dbReference>
<proteinExistence type="predicted"/>
<protein>
    <recommendedName>
        <fullName evidence="3">Capsular polysaccharide biosynthesis protein</fullName>
    </recommendedName>
</protein>
<reference evidence="1 2" key="1">
    <citation type="submission" date="2024-07" db="EMBL/GenBank/DDBJ databases">
        <title>Marimonas sp.nov., isolated from tidal-flat sediment.</title>
        <authorList>
            <person name="Jayan J.N."/>
            <person name="Lee S.S."/>
        </authorList>
    </citation>
    <scope>NUCLEOTIDE SEQUENCE [LARGE SCALE GENOMIC DNA]</scope>
    <source>
        <strain evidence="1 2">MJW-29</strain>
    </source>
</reference>
<dbReference type="Proteomes" id="UP001556098">
    <property type="component" value="Unassembled WGS sequence"/>
</dbReference>
<name>A0ABV3RNG7_9RHOB</name>
<organism evidence="1 2">
    <name type="scientific">Sulfitobacter sediminis</name>
    <dbReference type="NCBI Taxonomy" id="3234186"/>
    <lineage>
        <taxon>Bacteria</taxon>
        <taxon>Pseudomonadati</taxon>
        <taxon>Pseudomonadota</taxon>
        <taxon>Alphaproteobacteria</taxon>
        <taxon>Rhodobacterales</taxon>
        <taxon>Roseobacteraceae</taxon>
        <taxon>Sulfitobacter</taxon>
    </lineage>
</organism>
<evidence type="ECO:0000313" key="2">
    <source>
        <dbReference type="Proteomes" id="UP001556098"/>
    </source>
</evidence>
<evidence type="ECO:0000313" key="1">
    <source>
        <dbReference type="EMBL" id="MEW9920513.1"/>
    </source>
</evidence>